<accession>A0A443JKL6</accession>
<reference evidence="1 2" key="2">
    <citation type="submission" date="2019-01" db="EMBL/GenBank/DDBJ databases">
        <authorList>
            <person name="Li Y."/>
        </authorList>
    </citation>
    <scope>NUCLEOTIDE SEQUENCE [LARGE SCALE GENOMIC DNA]</scope>
    <source>
        <strain evidence="1 2">SK2B-1</strain>
    </source>
</reference>
<proteinExistence type="predicted"/>
<organism evidence="1 2">
    <name type="scientific">Paenirhodobacter populi</name>
    <dbReference type="NCBI Taxonomy" id="2306993"/>
    <lineage>
        <taxon>Bacteria</taxon>
        <taxon>Pseudomonadati</taxon>
        <taxon>Pseudomonadota</taxon>
        <taxon>Alphaproteobacteria</taxon>
        <taxon>Rhodobacterales</taxon>
        <taxon>Rhodobacter group</taxon>
        <taxon>Paenirhodobacter</taxon>
    </lineage>
</organism>
<sequence>MAQFTNSDWIAVAALTLSVINSIAQVISHFGNRPKIKLDVSVKKDQLSGGYCIQATAVNIGPVPAALISVRVERRRLPIWTIMKPEVVLPMLKGFNVRVSNGDFPVRLEQGGALKFTITVFPDQMKQFNKGYVFLTIPVGHAKMPVVKRIKLL</sequence>
<dbReference type="AlphaFoldDB" id="A0A443JKL6"/>
<reference evidence="1 2" key="1">
    <citation type="submission" date="2019-01" db="EMBL/GenBank/DDBJ databases">
        <title>Sinorhodobacter populi sp. nov. isolated from the symptomatic bark tissue of Populus euramericana canker.</title>
        <authorList>
            <person name="Xu G."/>
        </authorList>
    </citation>
    <scope>NUCLEOTIDE SEQUENCE [LARGE SCALE GENOMIC DNA]</scope>
    <source>
        <strain evidence="1 2">SK2B-1</strain>
    </source>
</reference>
<protein>
    <submittedName>
        <fullName evidence="1">Uncharacterized protein</fullName>
    </submittedName>
</protein>
<gene>
    <name evidence="1" type="ORF">D2T30_09840</name>
</gene>
<comment type="caution">
    <text evidence="1">The sequence shown here is derived from an EMBL/GenBank/DDBJ whole genome shotgun (WGS) entry which is preliminary data.</text>
</comment>
<dbReference type="Proteomes" id="UP000284476">
    <property type="component" value="Unassembled WGS sequence"/>
</dbReference>
<name>A0A443JKL6_9RHOB</name>
<dbReference type="RefSeq" id="WP_128208727.1">
    <property type="nucleotide sequence ID" value="NZ_JBHRSO010000018.1"/>
</dbReference>
<evidence type="ECO:0000313" key="2">
    <source>
        <dbReference type="Proteomes" id="UP000284476"/>
    </source>
</evidence>
<dbReference type="EMBL" id="SAUZ01000010">
    <property type="protein sequence ID" value="RWR21135.1"/>
    <property type="molecule type" value="Genomic_DNA"/>
</dbReference>
<evidence type="ECO:0000313" key="1">
    <source>
        <dbReference type="EMBL" id="RWR21135.1"/>
    </source>
</evidence>